<dbReference type="Pfam" id="PF00924">
    <property type="entry name" value="MS_channel_2nd"/>
    <property type="match status" value="1"/>
</dbReference>
<dbReference type="EMBL" id="BMIP01000002">
    <property type="protein sequence ID" value="GGD62326.1"/>
    <property type="molecule type" value="Genomic_DNA"/>
</dbReference>
<feature type="transmembrane region" description="Helical" evidence="5">
    <location>
        <begin position="343"/>
        <end position="364"/>
    </location>
</feature>
<dbReference type="InterPro" id="IPR023408">
    <property type="entry name" value="MscS_beta-dom_sf"/>
</dbReference>
<comment type="caution">
    <text evidence="8">The sequence shown here is derived from an EMBL/GenBank/DDBJ whole genome shotgun (WGS) entry which is preliminary data.</text>
</comment>
<evidence type="ECO:0000256" key="2">
    <source>
        <dbReference type="ARBA" id="ARBA00022692"/>
    </source>
</evidence>
<keyword evidence="6" id="KW-0732">Signal</keyword>
<comment type="subcellular location">
    <subcellularLocation>
        <location evidence="1">Membrane</location>
    </subcellularLocation>
</comment>
<keyword evidence="2 5" id="KW-0812">Transmembrane</keyword>
<keyword evidence="4 5" id="KW-0472">Membrane</keyword>
<name>A0A916YV24_9SPHN</name>
<proteinExistence type="predicted"/>
<feature type="transmembrane region" description="Helical" evidence="5">
    <location>
        <begin position="259"/>
        <end position="276"/>
    </location>
</feature>
<reference evidence="8" key="1">
    <citation type="journal article" date="2014" name="Int. J. Syst. Evol. Microbiol.">
        <title>Complete genome sequence of Corynebacterium casei LMG S-19264T (=DSM 44701T), isolated from a smear-ripened cheese.</title>
        <authorList>
            <consortium name="US DOE Joint Genome Institute (JGI-PGF)"/>
            <person name="Walter F."/>
            <person name="Albersmeier A."/>
            <person name="Kalinowski J."/>
            <person name="Ruckert C."/>
        </authorList>
    </citation>
    <scope>NUCLEOTIDE SEQUENCE</scope>
    <source>
        <strain evidence="8">CGMCC 1.15360</strain>
    </source>
</reference>
<reference evidence="8" key="2">
    <citation type="submission" date="2020-09" db="EMBL/GenBank/DDBJ databases">
        <authorList>
            <person name="Sun Q."/>
            <person name="Zhou Y."/>
        </authorList>
    </citation>
    <scope>NUCLEOTIDE SEQUENCE</scope>
    <source>
        <strain evidence="8">CGMCC 1.15360</strain>
    </source>
</reference>
<feature type="transmembrane region" description="Helical" evidence="5">
    <location>
        <begin position="296"/>
        <end position="315"/>
    </location>
</feature>
<dbReference type="PANTHER" id="PTHR30566">
    <property type="entry name" value="YNAI-RELATED MECHANOSENSITIVE ION CHANNEL"/>
    <property type="match status" value="1"/>
</dbReference>
<feature type="transmembrane region" description="Helical" evidence="5">
    <location>
        <begin position="215"/>
        <end position="238"/>
    </location>
</feature>
<dbReference type="Proteomes" id="UP000612349">
    <property type="component" value="Unassembled WGS sequence"/>
</dbReference>
<evidence type="ECO:0000256" key="4">
    <source>
        <dbReference type="ARBA" id="ARBA00023136"/>
    </source>
</evidence>
<evidence type="ECO:0000256" key="5">
    <source>
        <dbReference type="SAM" id="Phobius"/>
    </source>
</evidence>
<dbReference type="InterPro" id="IPR010920">
    <property type="entry name" value="LSM_dom_sf"/>
</dbReference>
<keyword evidence="9" id="KW-1185">Reference proteome</keyword>
<feature type="signal peptide" evidence="6">
    <location>
        <begin position="1"/>
        <end position="31"/>
    </location>
</feature>
<sequence length="566" mass="62767">MTALFPKLALARLTALLCALLAMTLSAAAMAQGNAATSSEPYVYKVDRLNGGIADAPDDLYRDTPQALLESFLDAGQDGDWVRAGYALDMTHLSPAERREEGPKLAAMLYEVVRGSIVIDWSGLSDRPDAVDTTTSSKDPMAGAPRRNIRLGRIEVDGRTTSIRIARVQEPGQDPVWLFASQTVQNVPALYAAYGPTRFEKTLPAALRKPAFWTLMWWEVIALPIVILIAIAAAGLTWRAIGDFITRYDDNIAARILRAVRMPVAILAFAGTFALVRNLAFSFSGLINAILNPLQTLLIVFAAAAVFLSILEGILDRVADSQIEDFSKPDHENDRNYYTMLSAVRRMGIVIILLLGIGIVLLQTNINETLGFSLLASAGLFTVVLAFAARKLLGDIMASLQIAFSKTARIGDAVMFSGDWCYVEKIGFTHLRLRTWDNRRIIAPVGNFVQDSFENWTKKDPSLTKVAHLYLDHRADIDALREDFAEFVANDEDVINKEEAKLQVVDHTPTAMVLRLLAQSPDPQRGWEMQCRMREHMLKLAMGRDAATENEPYPAYLPREREVRID</sequence>
<evidence type="ECO:0000313" key="8">
    <source>
        <dbReference type="EMBL" id="GGD62326.1"/>
    </source>
</evidence>
<evidence type="ECO:0000256" key="3">
    <source>
        <dbReference type="ARBA" id="ARBA00022989"/>
    </source>
</evidence>
<dbReference type="GO" id="GO:0016020">
    <property type="term" value="C:membrane"/>
    <property type="evidence" value="ECO:0007669"/>
    <property type="project" value="UniProtKB-SubCell"/>
</dbReference>
<organism evidence="8 9">
    <name type="scientific">Croceicoccus mobilis</name>
    <dbReference type="NCBI Taxonomy" id="1703339"/>
    <lineage>
        <taxon>Bacteria</taxon>
        <taxon>Pseudomonadati</taxon>
        <taxon>Pseudomonadota</taxon>
        <taxon>Alphaproteobacteria</taxon>
        <taxon>Sphingomonadales</taxon>
        <taxon>Erythrobacteraceae</taxon>
        <taxon>Croceicoccus</taxon>
    </lineage>
</organism>
<dbReference type="Gene3D" id="2.30.30.60">
    <property type="match status" value="1"/>
</dbReference>
<feature type="domain" description="Mechanosensitive ion channel MscS" evidence="7">
    <location>
        <begin position="392"/>
        <end position="458"/>
    </location>
</feature>
<feature type="chain" id="PRO_5037748607" description="Mechanosensitive ion channel MscS domain-containing protein" evidence="6">
    <location>
        <begin position="32"/>
        <end position="566"/>
    </location>
</feature>
<dbReference type="AlphaFoldDB" id="A0A916YV24"/>
<dbReference type="GO" id="GO:0008381">
    <property type="term" value="F:mechanosensitive monoatomic ion channel activity"/>
    <property type="evidence" value="ECO:0007669"/>
    <property type="project" value="UniProtKB-ARBA"/>
</dbReference>
<dbReference type="SUPFAM" id="SSF50182">
    <property type="entry name" value="Sm-like ribonucleoproteins"/>
    <property type="match status" value="1"/>
</dbReference>
<protein>
    <recommendedName>
        <fullName evidence="7">Mechanosensitive ion channel MscS domain-containing protein</fullName>
    </recommendedName>
</protein>
<dbReference type="PANTHER" id="PTHR30566:SF25">
    <property type="entry name" value="INNER MEMBRANE PROTEIN"/>
    <property type="match status" value="1"/>
</dbReference>
<evidence type="ECO:0000256" key="6">
    <source>
        <dbReference type="SAM" id="SignalP"/>
    </source>
</evidence>
<dbReference type="InterPro" id="IPR006685">
    <property type="entry name" value="MscS_channel_2nd"/>
</dbReference>
<feature type="transmembrane region" description="Helical" evidence="5">
    <location>
        <begin position="370"/>
        <end position="389"/>
    </location>
</feature>
<gene>
    <name evidence="8" type="ORF">GCM10010990_09680</name>
</gene>
<evidence type="ECO:0000259" key="7">
    <source>
        <dbReference type="Pfam" id="PF00924"/>
    </source>
</evidence>
<accession>A0A916YV24</accession>
<evidence type="ECO:0000256" key="1">
    <source>
        <dbReference type="ARBA" id="ARBA00004370"/>
    </source>
</evidence>
<dbReference type="RefSeq" id="WP_066776669.1">
    <property type="nucleotide sequence ID" value="NZ_BMIP01000002.1"/>
</dbReference>
<evidence type="ECO:0000313" key="9">
    <source>
        <dbReference type="Proteomes" id="UP000612349"/>
    </source>
</evidence>
<dbReference type="Gene3D" id="1.10.287.1260">
    <property type="match status" value="1"/>
</dbReference>
<keyword evidence="3 5" id="KW-1133">Transmembrane helix</keyword>